<proteinExistence type="predicted"/>
<keyword evidence="3" id="KW-1185">Reference proteome</keyword>
<keyword evidence="2" id="KW-0328">Glycosyltransferase</keyword>
<organism evidence="2 3">
    <name type="scientific">Dyadobacter pollutisoli</name>
    <dbReference type="NCBI Taxonomy" id="2910158"/>
    <lineage>
        <taxon>Bacteria</taxon>
        <taxon>Pseudomonadati</taxon>
        <taxon>Bacteroidota</taxon>
        <taxon>Cytophagia</taxon>
        <taxon>Cytophagales</taxon>
        <taxon>Spirosomataceae</taxon>
        <taxon>Dyadobacter</taxon>
    </lineage>
</organism>
<name>A0A9E8N8I7_9BACT</name>
<dbReference type="KEGG" id="dpf:ON006_19690"/>
<dbReference type="SUPFAM" id="SSF53448">
    <property type="entry name" value="Nucleotide-diphospho-sugar transferases"/>
    <property type="match status" value="1"/>
</dbReference>
<dbReference type="EC" id="2.4.-.-" evidence="2"/>
<keyword evidence="2" id="KW-0808">Transferase</keyword>
<gene>
    <name evidence="2" type="ORF">ON006_19690</name>
</gene>
<evidence type="ECO:0000313" key="2">
    <source>
        <dbReference type="EMBL" id="WAC09971.1"/>
    </source>
</evidence>
<protein>
    <submittedName>
        <fullName evidence="2">Glycosyltransferase</fullName>
        <ecNumber evidence="2">2.4.-.-</ecNumber>
    </submittedName>
</protein>
<dbReference type="InterPro" id="IPR029044">
    <property type="entry name" value="Nucleotide-diphossugar_trans"/>
</dbReference>
<dbReference type="Pfam" id="PF00535">
    <property type="entry name" value="Glycos_transf_2"/>
    <property type="match status" value="1"/>
</dbReference>
<dbReference type="Gene3D" id="3.90.550.10">
    <property type="entry name" value="Spore Coat Polysaccharide Biosynthesis Protein SpsA, Chain A"/>
    <property type="match status" value="1"/>
</dbReference>
<reference evidence="2" key="1">
    <citation type="submission" date="2022-11" db="EMBL/GenBank/DDBJ databases">
        <title>Dyadobacter pollutisoli sp. nov., isolated from plastic dumped soil.</title>
        <authorList>
            <person name="Kim J.M."/>
            <person name="Kim K.R."/>
            <person name="Lee J.K."/>
            <person name="Hao L."/>
            <person name="Jeon C.O."/>
        </authorList>
    </citation>
    <scope>NUCLEOTIDE SEQUENCE</scope>
    <source>
        <strain evidence="2">U1</strain>
    </source>
</reference>
<feature type="domain" description="Glycosyltransferase 2-like" evidence="1">
    <location>
        <begin position="10"/>
        <end position="128"/>
    </location>
</feature>
<evidence type="ECO:0000313" key="3">
    <source>
        <dbReference type="Proteomes" id="UP001164653"/>
    </source>
</evidence>
<accession>A0A9E8N8I7</accession>
<dbReference type="Proteomes" id="UP001164653">
    <property type="component" value="Chromosome"/>
</dbReference>
<dbReference type="InterPro" id="IPR001173">
    <property type="entry name" value="Glyco_trans_2-like"/>
</dbReference>
<dbReference type="EMBL" id="CP112998">
    <property type="protein sequence ID" value="WAC09971.1"/>
    <property type="molecule type" value="Genomic_DNA"/>
</dbReference>
<dbReference type="GO" id="GO:0016757">
    <property type="term" value="F:glycosyltransferase activity"/>
    <property type="evidence" value="ECO:0007669"/>
    <property type="project" value="UniProtKB-KW"/>
</dbReference>
<sequence>MSSSGTLAPIVLFCYNRPWHLRQTIESLQLNTLAAESDLIIYSDGPKQASDGKLIEEIRSYLFGIEGFKSKKIIASETNTGLAASVIKGVTATLEQYKKIIVLEDDMLSTPDFLSFMNEALDAYESRRDIFSVTAYSPPISIPAHYKHDLFIAPRASSWGWGTWLDKWRLADWDVRDFDTLKREKAAINAFTKGGEDLWPMLVKQQRGIIDSWAIRWTYAQFKNNAYGIYPVHSKIKNIGTDGSGTNFTFKTGYYGKEMSLEKVAIDPDIKPDHAVIESFHDYYHLPIQLKIKNWIKYQI</sequence>
<dbReference type="AlphaFoldDB" id="A0A9E8N8I7"/>
<dbReference type="RefSeq" id="WP_244821085.1">
    <property type="nucleotide sequence ID" value="NZ_CP112998.1"/>
</dbReference>
<evidence type="ECO:0000259" key="1">
    <source>
        <dbReference type="Pfam" id="PF00535"/>
    </source>
</evidence>